<gene>
    <name evidence="1" type="ORF">N7537_012270</name>
</gene>
<dbReference type="GO" id="GO:0016740">
    <property type="term" value="F:transferase activity"/>
    <property type="evidence" value="ECO:0007669"/>
    <property type="project" value="UniProtKB-KW"/>
</dbReference>
<protein>
    <submittedName>
        <fullName evidence="1">Acyl transferase/acyl hydrolase/lysophospholipase</fullName>
    </submittedName>
</protein>
<evidence type="ECO:0000313" key="1">
    <source>
        <dbReference type="EMBL" id="KAJ5589592.1"/>
    </source>
</evidence>
<keyword evidence="2" id="KW-1185">Reference proteome</keyword>
<dbReference type="Proteomes" id="UP001213799">
    <property type="component" value="Unassembled WGS sequence"/>
</dbReference>
<evidence type="ECO:0000313" key="2">
    <source>
        <dbReference type="Proteomes" id="UP001213799"/>
    </source>
</evidence>
<name>A0AAD6GUC3_9EURO</name>
<dbReference type="RefSeq" id="XP_056748611.1">
    <property type="nucleotide sequence ID" value="XM_056903324.1"/>
</dbReference>
<proteinExistence type="predicted"/>
<dbReference type="GO" id="GO:0016787">
    <property type="term" value="F:hydrolase activity"/>
    <property type="evidence" value="ECO:0007669"/>
    <property type="project" value="UniProtKB-KW"/>
</dbReference>
<keyword evidence="1" id="KW-0378">Hydrolase</keyword>
<reference evidence="1" key="2">
    <citation type="submission" date="2023-01" db="EMBL/GenBank/DDBJ databases">
        <authorList>
            <person name="Petersen C."/>
        </authorList>
    </citation>
    <scope>NUCLEOTIDE SEQUENCE</scope>
    <source>
        <strain evidence="1">IBT 12815</strain>
    </source>
</reference>
<sequence>MTMVGPALLQSTVASLVDDGFRPFVKVAMSSIVTLAMLRKRSEWKSILAAVARLHCFGCAVKSTHLDLTAPSSSSVRAWYNLASPAILSRCGRDGGGITSPAANVLLGTPTAFWGTDEVLYQTHLEEDNPPFPGHHSLYGLEIVTAAMILHTSLRALSPRNVNGVSLQVPVVVQPARSRSAITRATSLSHLV</sequence>
<dbReference type="AlphaFoldDB" id="A0AAD6GUC3"/>
<dbReference type="EMBL" id="JAQJAE010000006">
    <property type="protein sequence ID" value="KAJ5589592.1"/>
    <property type="molecule type" value="Genomic_DNA"/>
</dbReference>
<keyword evidence="1" id="KW-0808">Transferase</keyword>
<organism evidence="1 2">
    <name type="scientific">Penicillium hordei</name>
    <dbReference type="NCBI Taxonomy" id="40994"/>
    <lineage>
        <taxon>Eukaryota</taxon>
        <taxon>Fungi</taxon>
        <taxon>Dikarya</taxon>
        <taxon>Ascomycota</taxon>
        <taxon>Pezizomycotina</taxon>
        <taxon>Eurotiomycetes</taxon>
        <taxon>Eurotiomycetidae</taxon>
        <taxon>Eurotiales</taxon>
        <taxon>Aspergillaceae</taxon>
        <taxon>Penicillium</taxon>
    </lineage>
</organism>
<accession>A0AAD6GUC3</accession>
<comment type="caution">
    <text evidence="1">The sequence shown here is derived from an EMBL/GenBank/DDBJ whole genome shotgun (WGS) entry which is preliminary data.</text>
</comment>
<reference evidence="1" key="1">
    <citation type="journal article" date="2023" name="IMA Fungus">
        <title>Comparative genomic study of the Penicillium genus elucidates a diverse pangenome and 15 lateral gene transfer events.</title>
        <authorList>
            <person name="Petersen C."/>
            <person name="Sorensen T."/>
            <person name="Nielsen M.R."/>
            <person name="Sondergaard T.E."/>
            <person name="Sorensen J.L."/>
            <person name="Fitzpatrick D.A."/>
            <person name="Frisvad J.C."/>
            <person name="Nielsen K.L."/>
        </authorList>
    </citation>
    <scope>NUCLEOTIDE SEQUENCE</scope>
    <source>
        <strain evidence="1">IBT 12815</strain>
    </source>
</reference>
<dbReference type="GeneID" id="81593566"/>